<keyword evidence="1" id="KW-0378">Hydrolase</keyword>
<evidence type="ECO:0000313" key="1">
    <source>
        <dbReference type="EMBL" id="MBE9026655.1"/>
    </source>
</evidence>
<dbReference type="AlphaFoldDB" id="A0A8J7DGC8"/>
<dbReference type="Gene3D" id="3.40.50.300">
    <property type="entry name" value="P-loop containing nucleotide triphosphate hydrolases"/>
    <property type="match status" value="1"/>
</dbReference>
<proteinExistence type="predicted"/>
<dbReference type="SUPFAM" id="SSF52540">
    <property type="entry name" value="P-loop containing nucleoside triphosphate hydrolases"/>
    <property type="match status" value="1"/>
</dbReference>
<dbReference type="SUPFAM" id="SSF50494">
    <property type="entry name" value="Trypsin-like serine proteases"/>
    <property type="match status" value="1"/>
</dbReference>
<dbReference type="GO" id="GO:0006508">
    <property type="term" value="P:proteolysis"/>
    <property type="evidence" value="ECO:0007669"/>
    <property type="project" value="UniProtKB-KW"/>
</dbReference>
<dbReference type="InterPro" id="IPR043504">
    <property type="entry name" value="Peptidase_S1_PA_chymotrypsin"/>
</dbReference>
<dbReference type="PANTHER" id="PTHR34301">
    <property type="entry name" value="DNA-BINDING PROTEIN-RELATED"/>
    <property type="match status" value="1"/>
</dbReference>
<reference evidence="1" key="1">
    <citation type="submission" date="2020-10" db="EMBL/GenBank/DDBJ databases">
        <authorList>
            <person name="Castelo-Branco R."/>
            <person name="Eusebio N."/>
            <person name="Adriana R."/>
            <person name="Vieira A."/>
            <person name="Brugerolle De Fraissinette N."/>
            <person name="Rezende De Castro R."/>
            <person name="Schneider M.P."/>
            <person name="Vasconcelos V."/>
            <person name="Leao P.N."/>
        </authorList>
    </citation>
    <scope>NUCLEOTIDE SEQUENCE</scope>
    <source>
        <strain evidence="1">LEGE 12446</strain>
    </source>
</reference>
<dbReference type="InterPro" id="IPR009003">
    <property type="entry name" value="Peptidase_S1_PA"/>
</dbReference>
<dbReference type="PANTHER" id="PTHR34301:SF8">
    <property type="entry name" value="ATPASE DOMAIN-CONTAINING PROTEIN"/>
    <property type="match status" value="1"/>
</dbReference>
<organism evidence="1 2">
    <name type="scientific">Desmonostoc muscorum LEGE 12446</name>
    <dbReference type="NCBI Taxonomy" id="1828758"/>
    <lineage>
        <taxon>Bacteria</taxon>
        <taxon>Bacillati</taxon>
        <taxon>Cyanobacteriota</taxon>
        <taxon>Cyanophyceae</taxon>
        <taxon>Nostocales</taxon>
        <taxon>Nostocaceae</taxon>
        <taxon>Desmonostoc</taxon>
    </lineage>
</organism>
<accession>A0A8J7DGC8</accession>
<name>A0A8J7DGC8_DESMC</name>
<dbReference type="RefSeq" id="WP_193922493.1">
    <property type="nucleotide sequence ID" value="NZ_JADEXS020000001.1"/>
</dbReference>
<protein>
    <submittedName>
        <fullName evidence="1">Serine protease</fullName>
    </submittedName>
</protein>
<dbReference type="InterPro" id="IPR027417">
    <property type="entry name" value="P-loop_NTPase"/>
</dbReference>
<gene>
    <name evidence="1" type="ORF">IQ276_30820</name>
</gene>
<keyword evidence="2" id="KW-1185">Reference proteome</keyword>
<dbReference type="Pfam" id="PF13365">
    <property type="entry name" value="Trypsin_2"/>
    <property type="match status" value="1"/>
</dbReference>
<keyword evidence="1" id="KW-0645">Protease</keyword>
<evidence type="ECO:0000313" key="2">
    <source>
        <dbReference type="Proteomes" id="UP000622533"/>
    </source>
</evidence>
<dbReference type="GO" id="GO:0008233">
    <property type="term" value="F:peptidase activity"/>
    <property type="evidence" value="ECO:0007669"/>
    <property type="project" value="UniProtKB-KW"/>
</dbReference>
<dbReference type="Proteomes" id="UP000622533">
    <property type="component" value="Unassembled WGS sequence"/>
</dbReference>
<dbReference type="EMBL" id="JADEXS010000655">
    <property type="protein sequence ID" value="MBE9026655.1"/>
    <property type="molecule type" value="Genomic_DNA"/>
</dbReference>
<dbReference type="Gene3D" id="2.40.10.10">
    <property type="entry name" value="Trypsin-like serine proteases"/>
    <property type="match status" value="2"/>
</dbReference>
<comment type="caution">
    <text evidence="1">The sequence shown here is derived from an EMBL/GenBank/DDBJ whole genome shotgun (WGS) entry which is preliminary data.</text>
</comment>
<sequence length="527" mass="59729">MGNDKDLQRCTVRLNVASSQGTGFFVAPNWILTCAHVVESAKDNPVQVFWKAGNQNYTAKVTQLYKYPLDLALLQLDEDCLHHPCVELDNTEPKTNDDLYIFGYPKNSEVDYSLGDSASFKYEGISFKQDIILYKLKQGQVISGFSGSPLLNLLTGKVCGIVHLSRDEGNDLGGRAVSAQMIVKHFPEISLFNKQFHQQKSKGDNPFEYGLPVPPQRFYGRRKEILEIKNRIGAISPQCVNLVGLRRNGKTSLLRYIKERISEFCSPEQKPLVVFLDLTSKNFHTPEGIIEGLRRGIHKLTGNYPWLKEDNEDGFAVEDGLQFLVDHGYRLIILLDEFEAIASKKDRLELFQDWGEDWRSKASAGLLTMVIASKRPLNEVYETLSLGSPFANIFSTTILGALEEEAWQNIIQKGQKEFLPNSAVLQWVDELAGGLPYYVQMAGAMLWQNRNQEIAKNEFNFQAKPRFEELWKDLTEVERLALRYELGEGNLAIPNLAIVDRLQRHGLLRKNGGLFSSVFAEFVKGQR</sequence>